<dbReference type="Proteomes" id="UP000078486">
    <property type="component" value="Unassembled WGS sequence"/>
</dbReference>
<evidence type="ECO:0000313" key="3">
    <source>
        <dbReference type="Proteomes" id="UP000078486"/>
    </source>
</evidence>
<dbReference type="OrthoDB" id="9802842at2"/>
<keyword evidence="1" id="KW-0812">Transmembrane</keyword>
<comment type="caution">
    <text evidence="2">The sequence shown here is derived from an EMBL/GenBank/DDBJ whole genome shotgun (WGS) entry which is preliminary data.</text>
</comment>
<dbReference type="EMBL" id="LRRQ01000096">
    <property type="protein sequence ID" value="OAM89408.1"/>
    <property type="molecule type" value="Genomic_DNA"/>
</dbReference>
<dbReference type="NCBIfam" id="TIGR02046">
    <property type="entry name" value="sdhC_b558_fam"/>
    <property type="match status" value="1"/>
</dbReference>
<organism evidence="2 3">
    <name type="scientific">Termitidicoccus mucosus</name>
    <dbReference type="NCBI Taxonomy" id="1184151"/>
    <lineage>
        <taxon>Bacteria</taxon>
        <taxon>Pseudomonadati</taxon>
        <taxon>Verrucomicrobiota</taxon>
        <taxon>Opitutia</taxon>
        <taxon>Opitutales</taxon>
        <taxon>Opitutaceae</taxon>
        <taxon>Termitidicoccus</taxon>
    </lineage>
</organism>
<feature type="transmembrane region" description="Helical" evidence="1">
    <location>
        <begin position="16"/>
        <end position="39"/>
    </location>
</feature>
<feature type="transmembrane region" description="Helical" evidence="1">
    <location>
        <begin position="59"/>
        <end position="83"/>
    </location>
</feature>
<dbReference type="GO" id="GO:0016020">
    <property type="term" value="C:membrane"/>
    <property type="evidence" value="ECO:0007669"/>
    <property type="project" value="InterPro"/>
</dbReference>
<keyword evidence="1" id="KW-0472">Membrane</keyword>
<evidence type="ECO:0000256" key="1">
    <source>
        <dbReference type="SAM" id="Phobius"/>
    </source>
</evidence>
<sequence>MKSIVNLFKSSIGRKFLMALTGLVLVGFVAGHLVGNLQIFSHPDKINGYAHFLQSLGPALWGIRAFLLLCVVIHVWAALTLMIESKAARGPEKYGVHKWLQAAFASRYMRLTGLVVLAFIVYHILHFTVGVAQHATFKTQLAEYTMHDGFHLLGFPIVDAGQHVHDVYSMVFLGFMNPWVSAFYIVAVGLLTLHLLHGIDSLFQTFGWRNHRWSCCLRKLVALFCLVYFLGNLAIPGSILTGLVKPAPGTTAALVCAAGGPACCSAGHAGAK</sequence>
<dbReference type="SUPFAM" id="SSF81343">
    <property type="entry name" value="Fumarate reductase respiratory complex transmembrane subunits"/>
    <property type="match status" value="1"/>
</dbReference>
<dbReference type="AlphaFoldDB" id="A0A178II11"/>
<dbReference type="CDD" id="cd03498">
    <property type="entry name" value="SQR_TypeB_2_TM"/>
    <property type="match status" value="1"/>
</dbReference>
<dbReference type="InterPro" id="IPR034804">
    <property type="entry name" value="SQR/QFR_C/D"/>
</dbReference>
<feature type="transmembrane region" description="Helical" evidence="1">
    <location>
        <begin position="220"/>
        <end position="244"/>
    </location>
</feature>
<dbReference type="Gene3D" id="1.20.1300.10">
    <property type="entry name" value="Fumarate reductase/succinate dehydrogenase, transmembrane subunit"/>
    <property type="match status" value="1"/>
</dbReference>
<name>A0A178II11_9BACT</name>
<dbReference type="InterPro" id="IPR011138">
    <property type="entry name" value="Cytochrome_b-558"/>
</dbReference>
<reference evidence="2 3" key="1">
    <citation type="submission" date="2016-01" db="EMBL/GenBank/DDBJ databases">
        <title>High potential of lignocellulose degradation of a new Verrucomicrobia species.</title>
        <authorList>
            <person name="Wang Y."/>
            <person name="Shi Y."/>
            <person name="Qiu Z."/>
            <person name="Liu S."/>
            <person name="Yang H."/>
        </authorList>
    </citation>
    <scope>NUCLEOTIDE SEQUENCE [LARGE SCALE GENOMIC DNA]</scope>
    <source>
        <strain evidence="2 3">TSB47</strain>
    </source>
</reference>
<protein>
    <submittedName>
        <fullName evidence="2">Succinate dehydrogenase</fullName>
    </submittedName>
</protein>
<keyword evidence="1" id="KW-1133">Transmembrane helix</keyword>
<accession>A0A178II11</accession>
<evidence type="ECO:0000313" key="2">
    <source>
        <dbReference type="EMBL" id="OAM89408.1"/>
    </source>
</evidence>
<keyword evidence="3" id="KW-1185">Reference proteome</keyword>
<dbReference type="STRING" id="1184151.AW736_13145"/>
<dbReference type="RefSeq" id="WP_068770659.1">
    <property type="nucleotide sequence ID" value="NZ_CP109796.1"/>
</dbReference>
<proteinExistence type="predicted"/>
<feature type="transmembrane region" description="Helical" evidence="1">
    <location>
        <begin position="179"/>
        <end position="199"/>
    </location>
</feature>
<gene>
    <name evidence="2" type="ORF">AW736_13145</name>
</gene>
<feature type="transmembrane region" description="Helical" evidence="1">
    <location>
        <begin position="108"/>
        <end position="125"/>
    </location>
</feature>